<keyword evidence="2" id="KW-1185">Reference proteome</keyword>
<accession>A0A2S7N5I7</accession>
<evidence type="ECO:0000313" key="2">
    <source>
        <dbReference type="Proteomes" id="UP000239663"/>
    </source>
</evidence>
<protein>
    <submittedName>
        <fullName evidence="1">Uncharacterized protein</fullName>
    </submittedName>
</protein>
<dbReference type="EMBL" id="PKOZ01000001">
    <property type="protein sequence ID" value="PQD97210.1"/>
    <property type="molecule type" value="Genomic_DNA"/>
</dbReference>
<evidence type="ECO:0000313" key="1">
    <source>
        <dbReference type="EMBL" id="PQD97210.1"/>
    </source>
</evidence>
<proteinExistence type="predicted"/>
<name>A0A2S7N5I7_9BACI</name>
<reference evidence="1 2" key="1">
    <citation type="submission" date="2017-12" db="EMBL/GenBank/DDBJ databases">
        <title>Taxonomic description and draft genome of Pradoshia cofamensis Gen. nov., sp. nov., a thermotolerant bacillale isolated from anterior gut of earthworm Eisenia fetida.</title>
        <authorList>
            <person name="Saha T."/>
            <person name="Chakraborty R."/>
        </authorList>
    </citation>
    <scope>NUCLEOTIDE SEQUENCE [LARGE SCALE GENOMIC DNA]</scope>
    <source>
        <strain evidence="1 2">EAG3</strain>
    </source>
</reference>
<organism evidence="1 2">
    <name type="scientific">Pradoshia eiseniae</name>
    <dbReference type="NCBI Taxonomy" id="2064768"/>
    <lineage>
        <taxon>Bacteria</taxon>
        <taxon>Bacillati</taxon>
        <taxon>Bacillota</taxon>
        <taxon>Bacilli</taxon>
        <taxon>Bacillales</taxon>
        <taxon>Bacillaceae</taxon>
        <taxon>Pradoshia</taxon>
    </lineage>
</organism>
<comment type="caution">
    <text evidence="1">The sequence shown here is derived from an EMBL/GenBank/DDBJ whole genome shotgun (WGS) entry which is preliminary data.</text>
</comment>
<gene>
    <name evidence="1" type="ORF">CYL18_04895</name>
</gene>
<dbReference type="AlphaFoldDB" id="A0A2S7N5I7"/>
<dbReference type="Proteomes" id="UP000239663">
    <property type="component" value="Unassembled WGS sequence"/>
</dbReference>
<sequence length="65" mass="7372">MVFKRRQLGGGPKAKWLKGLSSINVSKLRGLMPYLRAESNILSFVKGEKDKISLESETLARHTWI</sequence>